<dbReference type="InterPro" id="IPR014729">
    <property type="entry name" value="Rossmann-like_a/b/a_fold"/>
</dbReference>
<dbReference type="RefSeq" id="XP_005788575.1">
    <property type="nucleotide sequence ID" value="XM_005788518.1"/>
</dbReference>
<keyword evidence="4" id="KW-1185">Reference proteome</keyword>
<dbReference type="PaxDb" id="2903-EOD36146"/>
<dbReference type="GeneID" id="17281417"/>
<evidence type="ECO:0000259" key="2">
    <source>
        <dbReference type="PROSITE" id="PS51645"/>
    </source>
</evidence>
<dbReference type="PANTHER" id="PTHR10211">
    <property type="entry name" value="DEOXYRIBODIPYRIMIDINE PHOTOLYASE"/>
    <property type="match status" value="1"/>
</dbReference>
<dbReference type="InterPro" id="IPR036134">
    <property type="entry name" value="Crypto/Photolyase_FAD-like_sf"/>
</dbReference>
<dbReference type="Pfam" id="PF00875">
    <property type="entry name" value="DNA_photolyase"/>
    <property type="match status" value="1"/>
</dbReference>
<dbReference type="SUPFAM" id="SSF52425">
    <property type="entry name" value="Cryptochrome/photolyase, N-terminal domain"/>
    <property type="match status" value="1"/>
</dbReference>
<dbReference type="EnsemblProtists" id="EOD36146">
    <property type="protein sequence ID" value="EOD36146"/>
    <property type="gene ID" value="EMIHUDRAFT_226719"/>
</dbReference>
<dbReference type="Gene3D" id="3.40.50.620">
    <property type="entry name" value="HUPs"/>
    <property type="match status" value="1"/>
</dbReference>
<dbReference type="HOGENOM" id="CLU_814917_0_0_1"/>
<dbReference type="PANTHER" id="PTHR10211:SF0">
    <property type="entry name" value="DEOXYRIBODIPYRIMIDINE PHOTO-LYASE"/>
    <property type="match status" value="1"/>
</dbReference>
<name>A0A0D3KK61_EMIH1</name>
<evidence type="ECO:0000313" key="3">
    <source>
        <dbReference type="EnsemblProtists" id="EOD36146"/>
    </source>
</evidence>
<sequence length="341" mass="36259">MSEPAPTAALDSLPSALRERIRGEPSAQQQPCAPPPRTRIATTAPAHVLYLVRTALRAERNPALEVALRIASAQGIPLVCVAVVEDSHPPAVPRLRRPPTDRSAAFRLEALSELQPAFEKRGTALWVHLVRDGCRAAVAMSLAARAALVVAEEHFGASRMSAYVNSGMIDPATMARDAASARADKFLDEFVGWREAPYVWCLRHPGGYARAAVAVPAWGRNQLAGCGGGGEGPSLAELESGRTGDAYWDDCQRCLALSGELHNNVRMAWGKAVPAWWEAAAGELLIHLNDSFALDGGAPPSYGGLLWCLGWRDKPGPGGAPAPESPTQSPSPPPTAPCLRR</sequence>
<dbReference type="SUPFAM" id="SSF48173">
    <property type="entry name" value="Cryptochrome/photolyase FAD-binding domain"/>
    <property type="match status" value="1"/>
</dbReference>
<feature type="domain" description="Photolyase/cryptochrome alpha/beta" evidence="2">
    <location>
        <begin position="46"/>
        <end position="198"/>
    </location>
</feature>
<dbReference type="InterPro" id="IPR006050">
    <property type="entry name" value="DNA_photolyase_N"/>
</dbReference>
<dbReference type="STRING" id="2903.R1FKN3"/>
<reference evidence="4" key="1">
    <citation type="journal article" date="2013" name="Nature">
        <title>Pan genome of the phytoplankton Emiliania underpins its global distribution.</title>
        <authorList>
            <person name="Read B.A."/>
            <person name="Kegel J."/>
            <person name="Klute M.J."/>
            <person name="Kuo A."/>
            <person name="Lefebvre S.C."/>
            <person name="Maumus F."/>
            <person name="Mayer C."/>
            <person name="Miller J."/>
            <person name="Monier A."/>
            <person name="Salamov A."/>
            <person name="Young J."/>
            <person name="Aguilar M."/>
            <person name="Claverie J.M."/>
            <person name="Frickenhaus S."/>
            <person name="Gonzalez K."/>
            <person name="Herman E.K."/>
            <person name="Lin Y.C."/>
            <person name="Napier J."/>
            <person name="Ogata H."/>
            <person name="Sarno A.F."/>
            <person name="Shmutz J."/>
            <person name="Schroeder D."/>
            <person name="de Vargas C."/>
            <person name="Verret F."/>
            <person name="von Dassow P."/>
            <person name="Valentin K."/>
            <person name="Van de Peer Y."/>
            <person name="Wheeler G."/>
            <person name="Dacks J.B."/>
            <person name="Delwiche C.F."/>
            <person name="Dyhrman S.T."/>
            <person name="Glockner G."/>
            <person name="John U."/>
            <person name="Richards T."/>
            <person name="Worden A.Z."/>
            <person name="Zhang X."/>
            <person name="Grigoriev I.V."/>
            <person name="Allen A.E."/>
            <person name="Bidle K."/>
            <person name="Borodovsky M."/>
            <person name="Bowler C."/>
            <person name="Brownlee C."/>
            <person name="Cock J.M."/>
            <person name="Elias M."/>
            <person name="Gladyshev V.N."/>
            <person name="Groth M."/>
            <person name="Guda C."/>
            <person name="Hadaegh A."/>
            <person name="Iglesias-Rodriguez M.D."/>
            <person name="Jenkins J."/>
            <person name="Jones B.M."/>
            <person name="Lawson T."/>
            <person name="Leese F."/>
            <person name="Lindquist E."/>
            <person name="Lobanov A."/>
            <person name="Lomsadze A."/>
            <person name="Malik S.B."/>
            <person name="Marsh M.E."/>
            <person name="Mackinder L."/>
            <person name="Mock T."/>
            <person name="Mueller-Roeber B."/>
            <person name="Pagarete A."/>
            <person name="Parker M."/>
            <person name="Probert I."/>
            <person name="Quesneville H."/>
            <person name="Raines C."/>
            <person name="Rensing S.A."/>
            <person name="Riano-Pachon D.M."/>
            <person name="Richier S."/>
            <person name="Rokitta S."/>
            <person name="Shiraiwa Y."/>
            <person name="Soanes D.M."/>
            <person name="van der Giezen M."/>
            <person name="Wahlund T.M."/>
            <person name="Williams B."/>
            <person name="Wilson W."/>
            <person name="Wolfe G."/>
            <person name="Wurch L.L."/>
        </authorList>
    </citation>
    <scope>NUCLEOTIDE SEQUENCE</scope>
</reference>
<organism evidence="3 4">
    <name type="scientific">Emiliania huxleyi (strain CCMP1516)</name>
    <dbReference type="NCBI Taxonomy" id="280463"/>
    <lineage>
        <taxon>Eukaryota</taxon>
        <taxon>Haptista</taxon>
        <taxon>Haptophyta</taxon>
        <taxon>Prymnesiophyceae</taxon>
        <taxon>Isochrysidales</taxon>
        <taxon>Noelaerhabdaceae</taxon>
        <taxon>Emiliania</taxon>
    </lineage>
</organism>
<proteinExistence type="predicted"/>
<dbReference type="Proteomes" id="UP000013827">
    <property type="component" value="Unassembled WGS sequence"/>
</dbReference>
<dbReference type="GO" id="GO:0000719">
    <property type="term" value="P:photoreactive repair"/>
    <property type="evidence" value="ECO:0007669"/>
    <property type="project" value="TreeGrafter"/>
</dbReference>
<dbReference type="InterPro" id="IPR052219">
    <property type="entry name" value="Photolyase_Class-2"/>
</dbReference>
<evidence type="ECO:0000313" key="4">
    <source>
        <dbReference type="Proteomes" id="UP000013827"/>
    </source>
</evidence>
<protein>
    <recommendedName>
        <fullName evidence="2">Photolyase/cryptochrome alpha/beta domain-containing protein</fullName>
    </recommendedName>
</protein>
<dbReference type="GO" id="GO:0003904">
    <property type="term" value="F:deoxyribodipyrimidine photo-lyase activity"/>
    <property type="evidence" value="ECO:0007669"/>
    <property type="project" value="TreeGrafter"/>
</dbReference>
<evidence type="ECO:0000256" key="1">
    <source>
        <dbReference type="SAM" id="MobiDB-lite"/>
    </source>
</evidence>
<dbReference type="InterPro" id="IPR036155">
    <property type="entry name" value="Crypto/Photolyase_N_sf"/>
</dbReference>
<dbReference type="AlphaFoldDB" id="A0A0D3KK61"/>
<dbReference type="eggNOG" id="KOG0133">
    <property type="taxonomic scope" value="Eukaryota"/>
</dbReference>
<dbReference type="KEGG" id="ehx:EMIHUDRAFT_226719"/>
<reference evidence="3" key="2">
    <citation type="submission" date="2024-10" db="UniProtKB">
        <authorList>
            <consortium name="EnsemblProtists"/>
        </authorList>
    </citation>
    <scope>IDENTIFICATION</scope>
</reference>
<feature type="compositionally biased region" description="Pro residues" evidence="1">
    <location>
        <begin position="318"/>
        <end position="341"/>
    </location>
</feature>
<dbReference type="Gene3D" id="1.10.579.10">
    <property type="entry name" value="DNA Cyclobutane Dipyrimidine Photolyase, subunit A, domain 3"/>
    <property type="match status" value="1"/>
</dbReference>
<accession>A0A0D3KK61</accession>
<feature type="region of interest" description="Disordered" evidence="1">
    <location>
        <begin position="316"/>
        <end position="341"/>
    </location>
</feature>
<dbReference type="PROSITE" id="PS51645">
    <property type="entry name" value="PHR_CRY_ALPHA_BETA"/>
    <property type="match status" value="1"/>
</dbReference>